<gene>
    <name evidence="5" type="ORF">ASPCAL15002</name>
</gene>
<reference evidence="6" key="1">
    <citation type="journal article" date="2016" name="Genome Announc.">
        <title>Draft genome sequences of fungus Aspergillus calidoustus.</title>
        <authorList>
            <person name="Horn F."/>
            <person name="Linde J."/>
            <person name="Mattern D.J."/>
            <person name="Walther G."/>
            <person name="Guthke R."/>
            <person name="Scherlach K."/>
            <person name="Martin K."/>
            <person name="Brakhage A.A."/>
            <person name="Petzke L."/>
            <person name="Valiante V."/>
        </authorList>
    </citation>
    <scope>NUCLEOTIDE SEQUENCE [LARGE SCALE GENOMIC DNA]</scope>
    <source>
        <strain evidence="6">SF006504</strain>
    </source>
</reference>
<dbReference type="GO" id="GO:0052689">
    <property type="term" value="F:carboxylic ester hydrolase activity"/>
    <property type="evidence" value="ECO:0007669"/>
    <property type="project" value="TreeGrafter"/>
</dbReference>
<name>A0A0U5HCD8_ASPCI</name>
<evidence type="ECO:0000256" key="3">
    <source>
        <dbReference type="RuleBase" id="RU361235"/>
    </source>
</evidence>
<dbReference type="PANTHER" id="PTHR43918">
    <property type="entry name" value="ACETYLCHOLINESTERASE"/>
    <property type="match status" value="1"/>
</dbReference>
<dbReference type="STRING" id="454130.A0A0U5HCD8"/>
<dbReference type="PANTHER" id="PTHR43918:SF4">
    <property type="entry name" value="CARBOXYLIC ESTER HYDROLASE"/>
    <property type="match status" value="1"/>
</dbReference>
<dbReference type="PROSITE" id="PS00941">
    <property type="entry name" value="CARBOXYLESTERASE_B_2"/>
    <property type="match status" value="1"/>
</dbReference>
<protein>
    <recommendedName>
        <fullName evidence="3">Carboxylic ester hydrolase</fullName>
        <ecNumber evidence="3">3.1.1.-</ecNumber>
    </recommendedName>
</protein>
<dbReference type="InterPro" id="IPR029058">
    <property type="entry name" value="AB_hydrolase_fold"/>
</dbReference>
<keyword evidence="6" id="KW-1185">Reference proteome</keyword>
<feature type="signal peptide" evidence="3">
    <location>
        <begin position="1"/>
        <end position="18"/>
    </location>
</feature>
<evidence type="ECO:0000256" key="2">
    <source>
        <dbReference type="ARBA" id="ARBA00022801"/>
    </source>
</evidence>
<comment type="similarity">
    <text evidence="1 3">Belongs to the type-B carboxylesterase/lipase family.</text>
</comment>
<dbReference type="Pfam" id="PF00135">
    <property type="entry name" value="COesterase"/>
    <property type="match status" value="1"/>
</dbReference>
<dbReference type="SUPFAM" id="SSF53474">
    <property type="entry name" value="alpha/beta-Hydrolases"/>
    <property type="match status" value="1"/>
</dbReference>
<dbReference type="OrthoDB" id="408631at2759"/>
<sequence>MSLLAWTAWLLWTTLTLASPIVDLGYAKYAGLTNSAGVSEFLGMRFAQAPTGDLRWRAPQDPDSDGSEDIVQAQSFKPICIGVGQNAASSSYSEDCLYVNVFAPTNATATSQRLPVWVFIQGGGYGTNSNANYNGTKVIEESGHNVVFVNFNYRVGALGFLASAKIRENGALNVGLLDQRKALFGGDSEHIVIHGMSAGGGSVAHHLTSYGGRNDDLFIGAVLESPFFPTMRTIEESEFQFGYLVNKTGCFGESDELACLREADLSALQKGNTVIPYPGVTEKPNYSFLPIVDGDFVQASMFQQFKSGKFVRVPTLVGGVTNEGDTFVPNAKYQSSVNEYLRANFPRLTGGNLTEIDATFGLYQRAGRNRYFGQASAAFGNGSLACGGLLISHTVSYYVGSSKSWNYRYNLLEPASTAKNFGVTHGADIPAVFGVEYGGMADTTLGTVNADLVSVVMSYYISFIRSLDPNRYRNGLAPRFKTYGIKGGRRLLLQMPLESNKMESVPYEQFDGCKVWEALGPFTGQ</sequence>
<organism evidence="5 6">
    <name type="scientific">Aspergillus calidoustus</name>
    <dbReference type="NCBI Taxonomy" id="454130"/>
    <lineage>
        <taxon>Eukaryota</taxon>
        <taxon>Fungi</taxon>
        <taxon>Dikarya</taxon>
        <taxon>Ascomycota</taxon>
        <taxon>Pezizomycotina</taxon>
        <taxon>Eurotiomycetes</taxon>
        <taxon>Eurotiomycetidae</taxon>
        <taxon>Eurotiales</taxon>
        <taxon>Aspergillaceae</taxon>
        <taxon>Aspergillus</taxon>
        <taxon>Aspergillus subgen. Nidulantes</taxon>
    </lineage>
</organism>
<evidence type="ECO:0000313" key="5">
    <source>
        <dbReference type="EMBL" id="CEL11908.1"/>
    </source>
</evidence>
<feature type="chain" id="PRO_5006773429" description="Carboxylic ester hydrolase" evidence="3">
    <location>
        <begin position="19"/>
        <end position="525"/>
    </location>
</feature>
<dbReference type="Gene3D" id="3.40.50.1820">
    <property type="entry name" value="alpha/beta hydrolase"/>
    <property type="match status" value="1"/>
</dbReference>
<dbReference type="InterPro" id="IPR050654">
    <property type="entry name" value="AChE-related_enzymes"/>
</dbReference>
<dbReference type="OMA" id="FFANHEN"/>
<dbReference type="InterPro" id="IPR019819">
    <property type="entry name" value="Carboxylesterase_B_CS"/>
</dbReference>
<dbReference type="Proteomes" id="UP000054771">
    <property type="component" value="Unassembled WGS sequence"/>
</dbReference>
<dbReference type="EMBL" id="CDMC01000035">
    <property type="protein sequence ID" value="CEL11908.1"/>
    <property type="molecule type" value="Genomic_DNA"/>
</dbReference>
<dbReference type="InterPro" id="IPR002018">
    <property type="entry name" value="CarbesteraseB"/>
</dbReference>
<dbReference type="AlphaFoldDB" id="A0A0U5HCD8"/>
<dbReference type="ESTHER" id="9euro-a0a0u5hcd8">
    <property type="family name" value="Fungal_carboxylesterase_lipase"/>
</dbReference>
<dbReference type="InterPro" id="IPR019826">
    <property type="entry name" value="Carboxylesterase_B_AS"/>
</dbReference>
<evidence type="ECO:0000259" key="4">
    <source>
        <dbReference type="Pfam" id="PF00135"/>
    </source>
</evidence>
<keyword evidence="3" id="KW-0732">Signal</keyword>
<feature type="domain" description="Carboxylesterase type B" evidence="4">
    <location>
        <begin position="29"/>
        <end position="498"/>
    </location>
</feature>
<dbReference type="EC" id="3.1.1.-" evidence="3"/>
<proteinExistence type="inferred from homology"/>
<evidence type="ECO:0000313" key="6">
    <source>
        <dbReference type="Proteomes" id="UP000054771"/>
    </source>
</evidence>
<evidence type="ECO:0000256" key="1">
    <source>
        <dbReference type="ARBA" id="ARBA00005964"/>
    </source>
</evidence>
<accession>A0A0U5HCD8</accession>
<dbReference type="PROSITE" id="PS00122">
    <property type="entry name" value="CARBOXYLESTERASE_B_1"/>
    <property type="match status" value="1"/>
</dbReference>
<keyword evidence="2 3" id="KW-0378">Hydrolase</keyword>